<dbReference type="PANTHER" id="PTHR46124:SF2">
    <property type="entry name" value="D-AMINOACYL-TRNA DEACYLASE"/>
    <property type="match status" value="1"/>
</dbReference>
<dbReference type="GO" id="GO:0016788">
    <property type="term" value="F:hydrolase activity, acting on ester bonds"/>
    <property type="evidence" value="ECO:0007669"/>
    <property type="project" value="InterPro"/>
</dbReference>
<keyword evidence="2 4" id="KW-0479">Metal-binding</keyword>
<dbReference type="InterPro" id="IPR001130">
    <property type="entry name" value="TatD-like"/>
</dbReference>
<dbReference type="CDD" id="cd01310">
    <property type="entry name" value="TatD_DNAse"/>
    <property type="match status" value="1"/>
</dbReference>
<dbReference type="NCBIfam" id="TIGR00010">
    <property type="entry name" value="YchF/TatD family DNA exonuclease"/>
    <property type="match status" value="1"/>
</dbReference>
<organism evidence="5 6">
    <name type="scientific">Acidithiobacillus ferridurans</name>
    <dbReference type="NCBI Taxonomy" id="1232575"/>
    <lineage>
        <taxon>Bacteria</taxon>
        <taxon>Pseudomonadati</taxon>
        <taxon>Pseudomonadota</taxon>
        <taxon>Acidithiobacillia</taxon>
        <taxon>Acidithiobacillales</taxon>
        <taxon>Acidithiobacillaceae</taxon>
        <taxon>Acidithiobacillus</taxon>
    </lineage>
</organism>
<dbReference type="GO" id="GO:0005829">
    <property type="term" value="C:cytosol"/>
    <property type="evidence" value="ECO:0007669"/>
    <property type="project" value="TreeGrafter"/>
</dbReference>
<feature type="binding site" evidence="4">
    <location>
        <position position="161"/>
    </location>
    <ligand>
        <name>a divalent metal cation</name>
        <dbReference type="ChEBI" id="CHEBI:60240"/>
        <label>2</label>
    </ligand>
</feature>
<evidence type="ECO:0000256" key="1">
    <source>
        <dbReference type="ARBA" id="ARBA00009275"/>
    </source>
</evidence>
<dbReference type="GO" id="GO:0004536">
    <property type="term" value="F:DNA nuclease activity"/>
    <property type="evidence" value="ECO:0007669"/>
    <property type="project" value="InterPro"/>
</dbReference>
<dbReference type="Pfam" id="PF01026">
    <property type="entry name" value="TatD_DNase"/>
    <property type="match status" value="1"/>
</dbReference>
<dbReference type="SUPFAM" id="SSF51556">
    <property type="entry name" value="Metallo-dependent hydrolases"/>
    <property type="match status" value="1"/>
</dbReference>
<sequence length="266" mass="28611">MNPLEGHSYMLVDSHCHLDFEDFDADRSEILARARAAGVGEMLIAAVVEAHWPRVQALAAGHAGVWAAVGVHPNEPVGAGPEWERLLVALAADKVVAVGETGLDYYRSEGDLSWQRERFARHIAAAKATGKPLIVHTRAAAADTLAMLRSEDAAAAGGVIHCFTENQDFARAALDMGFYISFSGIVTFRKSVELQAVAKMLPADRLLVETDAPYLAPEPRRGRRNEPAFVAHVAAFLAALRGEAPEAVATQTTANFHALFRHAVAS</sequence>
<dbReference type="Gene3D" id="3.20.20.140">
    <property type="entry name" value="Metal-dependent hydrolases"/>
    <property type="match status" value="1"/>
</dbReference>
<dbReference type="PROSITE" id="PS01137">
    <property type="entry name" value="TATD_1"/>
    <property type="match status" value="1"/>
</dbReference>
<dbReference type="InterPro" id="IPR015991">
    <property type="entry name" value="TatD/YcfH-like"/>
</dbReference>
<evidence type="ECO:0000256" key="4">
    <source>
        <dbReference type="PIRSR" id="PIRSR005902-1"/>
    </source>
</evidence>
<dbReference type="PROSITE" id="PS01091">
    <property type="entry name" value="TATD_3"/>
    <property type="match status" value="1"/>
</dbReference>
<dbReference type="RefSeq" id="WP_225981974.1">
    <property type="nucleotide sequence ID" value="NZ_AP018795.1"/>
</dbReference>
<gene>
    <name evidence="5" type="ORF">AFERRID_22020</name>
</gene>
<dbReference type="InterPro" id="IPR032466">
    <property type="entry name" value="Metal_Hydrolase"/>
</dbReference>
<feature type="binding site" evidence="4">
    <location>
        <position position="211"/>
    </location>
    <ligand>
        <name>a divalent metal cation</name>
        <dbReference type="ChEBI" id="CHEBI:60240"/>
        <label>1</label>
    </ligand>
</feature>
<evidence type="ECO:0000313" key="6">
    <source>
        <dbReference type="Proteomes" id="UP000280188"/>
    </source>
</evidence>
<dbReference type="InterPro" id="IPR018228">
    <property type="entry name" value="DNase_TatD-rel_CS"/>
</dbReference>
<evidence type="ECO:0000256" key="3">
    <source>
        <dbReference type="ARBA" id="ARBA00022801"/>
    </source>
</evidence>
<comment type="similarity">
    <text evidence="1">Belongs to the metallo-dependent hydrolases superfamily. TatD-type hydrolase family.</text>
</comment>
<dbReference type="Proteomes" id="UP000280188">
    <property type="component" value="Chromosome"/>
</dbReference>
<accession>A0A2Z6IMQ8</accession>
<feature type="binding site" evidence="4">
    <location>
        <position position="100"/>
    </location>
    <ligand>
        <name>a divalent metal cation</name>
        <dbReference type="ChEBI" id="CHEBI:60240"/>
        <label>1</label>
    </ligand>
</feature>
<keyword evidence="3 5" id="KW-0378">Hydrolase</keyword>
<dbReference type="KEGG" id="afj:AFERRID_22020"/>
<reference evidence="5 6" key="1">
    <citation type="journal article" date="2018" name="Microbiol. Resour. Announc.">
        <title>Complete Genome Sequence of Acidithiobacillus ferridurans JCM 18981.</title>
        <authorList>
            <person name="Miyauchi T."/>
            <person name="Kouzuma A."/>
            <person name="Abe T."/>
            <person name="Watanabe K."/>
        </authorList>
    </citation>
    <scope>NUCLEOTIDE SEQUENCE [LARGE SCALE GENOMIC DNA]</scope>
    <source>
        <strain evidence="6">ATCC 33020 / DSM 29468 / JCM 18981 / 11Fe</strain>
    </source>
</reference>
<keyword evidence="6" id="KW-1185">Reference proteome</keyword>
<protein>
    <submittedName>
        <fullName evidence="5">Putative metal-dependent hydrolase YcfH</fullName>
    </submittedName>
</protein>
<dbReference type="PIRSF" id="PIRSF005902">
    <property type="entry name" value="DNase_TatD"/>
    <property type="match status" value="1"/>
</dbReference>
<feature type="binding site" evidence="4">
    <location>
        <position position="136"/>
    </location>
    <ligand>
        <name>a divalent metal cation</name>
        <dbReference type="ChEBI" id="CHEBI:60240"/>
        <label>2</label>
    </ligand>
</feature>
<dbReference type="AlphaFoldDB" id="A0A2Z6IMQ8"/>
<proteinExistence type="inferred from homology"/>
<dbReference type="GO" id="GO:0046872">
    <property type="term" value="F:metal ion binding"/>
    <property type="evidence" value="ECO:0007669"/>
    <property type="project" value="UniProtKB-KW"/>
</dbReference>
<feature type="binding site" evidence="4">
    <location>
        <position position="15"/>
    </location>
    <ligand>
        <name>a divalent metal cation</name>
        <dbReference type="ChEBI" id="CHEBI:60240"/>
        <label>1</label>
    </ligand>
</feature>
<feature type="binding site" evidence="4">
    <location>
        <position position="17"/>
    </location>
    <ligand>
        <name>a divalent metal cation</name>
        <dbReference type="ChEBI" id="CHEBI:60240"/>
        <label>1</label>
    </ligand>
</feature>
<evidence type="ECO:0000256" key="2">
    <source>
        <dbReference type="ARBA" id="ARBA00022723"/>
    </source>
</evidence>
<name>A0A2Z6IMQ8_ACIFI</name>
<evidence type="ECO:0000313" key="5">
    <source>
        <dbReference type="EMBL" id="BBF65984.1"/>
    </source>
</evidence>
<dbReference type="PANTHER" id="PTHR46124">
    <property type="entry name" value="D-AMINOACYL-TRNA DEACYLASE"/>
    <property type="match status" value="1"/>
</dbReference>
<dbReference type="EMBL" id="AP018795">
    <property type="protein sequence ID" value="BBF65984.1"/>
    <property type="molecule type" value="Genomic_DNA"/>
</dbReference>
<dbReference type="FunFam" id="3.20.20.140:FF:000005">
    <property type="entry name" value="TatD family hydrolase"/>
    <property type="match status" value="1"/>
</dbReference>